<feature type="non-terminal residue" evidence="3">
    <location>
        <position position="114"/>
    </location>
</feature>
<keyword evidence="1" id="KW-0786">Thiamine pyrophosphate</keyword>
<evidence type="ECO:0000256" key="1">
    <source>
        <dbReference type="ARBA" id="ARBA00023052"/>
    </source>
</evidence>
<dbReference type="PANTHER" id="PTHR43257:SF2">
    <property type="entry name" value="PYRUVATE DEHYDROGENASE E1 COMPONENT SUBUNIT BETA"/>
    <property type="match status" value="1"/>
</dbReference>
<proteinExistence type="predicted"/>
<dbReference type="EMBL" id="BARV01011879">
    <property type="protein sequence ID" value="GAI13217.1"/>
    <property type="molecule type" value="Genomic_DNA"/>
</dbReference>
<dbReference type="Pfam" id="PF02779">
    <property type="entry name" value="Transket_pyr"/>
    <property type="match status" value="1"/>
</dbReference>
<reference evidence="3" key="1">
    <citation type="journal article" date="2014" name="Front. Microbiol.">
        <title>High frequency of phylogenetically diverse reductive dehalogenase-homologous genes in deep subseafloor sedimentary metagenomes.</title>
        <authorList>
            <person name="Kawai M."/>
            <person name="Futagami T."/>
            <person name="Toyoda A."/>
            <person name="Takaki Y."/>
            <person name="Nishi S."/>
            <person name="Hori S."/>
            <person name="Arai W."/>
            <person name="Tsubouchi T."/>
            <person name="Morono Y."/>
            <person name="Uchiyama I."/>
            <person name="Ito T."/>
            <person name="Fujiyama A."/>
            <person name="Inagaki F."/>
            <person name="Takami H."/>
        </authorList>
    </citation>
    <scope>NUCLEOTIDE SEQUENCE</scope>
    <source>
        <strain evidence="3">Expedition CK06-06</strain>
    </source>
</reference>
<organism evidence="3">
    <name type="scientific">marine sediment metagenome</name>
    <dbReference type="NCBI Taxonomy" id="412755"/>
    <lineage>
        <taxon>unclassified sequences</taxon>
        <taxon>metagenomes</taxon>
        <taxon>ecological metagenomes</taxon>
    </lineage>
</organism>
<name>X1L1K5_9ZZZZ</name>
<evidence type="ECO:0000259" key="2">
    <source>
        <dbReference type="Pfam" id="PF02779"/>
    </source>
</evidence>
<dbReference type="InterPro" id="IPR029061">
    <property type="entry name" value="THDP-binding"/>
</dbReference>
<sequence length="114" mass="12490">MRRISYAQAINETLHQMIERDTSVFLIGQGVTSPWYVGSTTVGLIDRFGPKRIIDTPVSENGVTGVAVGAALAGVRPVLAHSRMDFMYYAMDQIANQAANWHYMFGGQVSVPLT</sequence>
<protein>
    <recommendedName>
        <fullName evidence="2">Transketolase-like pyrimidine-binding domain-containing protein</fullName>
    </recommendedName>
</protein>
<evidence type="ECO:0000313" key="3">
    <source>
        <dbReference type="EMBL" id="GAI13217.1"/>
    </source>
</evidence>
<dbReference type="SUPFAM" id="SSF52518">
    <property type="entry name" value="Thiamin diphosphate-binding fold (THDP-binding)"/>
    <property type="match status" value="1"/>
</dbReference>
<dbReference type="Gene3D" id="3.40.50.970">
    <property type="match status" value="1"/>
</dbReference>
<accession>X1L1K5</accession>
<comment type="caution">
    <text evidence="3">The sequence shown here is derived from an EMBL/GenBank/DDBJ whole genome shotgun (WGS) entry which is preliminary data.</text>
</comment>
<gene>
    <name evidence="3" type="ORF">S06H3_22286</name>
</gene>
<dbReference type="InterPro" id="IPR005475">
    <property type="entry name" value="Transketolase-like_Pyr-bd"/>
</dbReference>
<dbReference type="PANTHER" id="PTHR43257">
    <property type="entry name" value="PYRUVATE DEHYDROGENASE E1 COMPONENT BETA SUBUNIT"/>
    <property type="match status" value="1"/>
</dbReference>
<feature type="domain" description="Transketolase-like pyrimidine-binding" evidence="2">
    <location>
        <begin position="4"/>
        <end position="105"/>
    </location>
</feature>
<dbReference type="AlphaFoldDB" id="X1L1K5"/>